<dbReference type="Proteomes" id="UP000289738">
    <property type="component" value="Chromosome A01"/>
</dbReference>
<dbReference type="EMBL" id="SDMP01000001">
    <property type="protein sequence ID" value="RYR76958.1"/>
    <property type="molecule type" value="Genomic_DNA"/>
</dbReference>
<name>A0A445END4_ARAHY</name>
<dbReference type="AlphaFoldDB" id="A0A445END4"/>
<keyword evidence="2" id="KW-1185">Reference proteome</keyword>
<reference evidence="1 2" key="1">
    <citation type="submission" date="2019-01" db="EMBL/GenBank/DDBJ databases">
        <title>Sequencing of cultivated peanut Arachis hypogaea provides insights into genome evolution and oil improvement.</title>
        <authorList>
            <person name="Chen X."/>
        </authorList>
    </citation>
    <scope>NUCLEOTIDE SEQUENCE [LARGE SCALE GENOMIC DNA]</scope>
    <source>
        <strain evidence="2">cv. Fuhuasheng</strain>
        <tissue evidence="1">Leaves</tissue>
    </source>
</reference>
<gene>
    <name evidence="1" type="ORF">Ahy_A01g001455</name>
</gene>
<protein>
    <submittedName>
        <fullName evidence="1">Uncharacterized protein</fullName>
    </submittedName>
</protein>
<proteinExistence type="predicted"/>
<evidence type="ECO:0000313" key="1">
    <source>
        <dbReference type="EMBL" id="RYR76958.1"/>
    </source>
</evidence>
<accession>A0A445END4</accession>
<sequence>MVEAWQLLKGADLSSKVNCSTTGPLMWAMLDCSTCEAENITNRSYIRSVKQVSLAETKIMSKYEGSMKQMGHWISMNRVRPK</sequence>
<comment type="caution">
    <text evidence="1">The sequence shown here is derived from an EMBL/GenBank/DDBJ whole genome shotgun (WGS) entry which is preliminary data.</text>
</comment>
<organism evidence="1 2">
    <name type="scientific">Arachis hypogaea</name>
    <name type="common">Peanut</name>
    <dbReference type="NCBI Taxonomy" id="3818"/>
    <lineage>
        <taxon>Eukaryota</taxon>
        <taxon>Viridiplantae</taxon>
        <taxon>Streptophyta</taxon>
        <taxon>Embryophyta</taxon>
        <taxon>Tracheophyta</taxon>
        <taxon>Spermatophyta</taxon>
        <taxon>Magnoliopsida</taxon>
        <taxon>eudicotyledons</taxon>
        <taxon>Gunneridae</taxon>
        <taxon>Pentapetalae</taxon>
        <taxon>rosids</taxon>
        <taxon>fabids</taxon>
        <taxon>Fabales</taxon>
        <taxon>Fabaceae</taxon>
        <taxon>Papilionoideae</taxon>
        <taxon>50 kb inversion clade</taxon>
        <taxon>dalbergioids sensu lato</taxon>
        <taxon>Dalbergieae</taxon>
        <taxon>Pterocarpus clade</taxon>
        <taxon>Arachis</taxon>
    </lineage>
</organism>
<evidence type="ECO:0000313" key="2">
    <source>
        <dbReference type="Proteomes" id="UP000289738"/>
    </source>
</evidence>